<dbReference type="SUPFAM" id="SSF103515">
    <property type="entry name" value="Autotransporter"/>
    <property type="match status" value="1"/>
</dbReference>
<feature type="chain" id="PRO_5022163456" evidence="2">
    <location>
        <begin position="21"/>
        <end position="1066"/>
    </location>
</feature>
<dbReference type="Gene3D" id="2.40.128.130">
    <property type="entry name" value="Autotransporter beta-domain"/>
    <property type="match status" value="1"/>
</dbReference>
<proteinExistence type="predicted"/>
<keyword evidence="5" id="KW-1185">Reference proteome</keyword>
<dbReference type="InterPro" id="IPR036709">
    <property type="entry name" value="Autotransporte_beta_dom_sf"/>
</dbReference>
<dbReference type="SMART" id="SM00869">
    <property type="entry name" value="Autotransporter"/>
    <property type="match status" value="1"/>
</dbReference>
<evidence type="ECO:0000256" key="2">
    <source>
        <dbReference type="SAM" id="SignalP"/>
    </source>
</evidence>
<reference evidence="4 5" key="1">
    <citation type="submission" date="2019-07" db="EMBL/GenBank/DDBJ databases">
        <title>Sphingomonas AE3 Genome sequencing and assembly.</title>
        <authorList>
            <person name="Kim H."/>
        </authorList>
    </citation>
    <scope>NUCLEOTIDE SEQUENCE [LARGE SCALE GENOMIC DNA]</scope>
    <source>
        <strain evidence="4 5">AE3</strain>
    </source>
</reference>
<dbReference type="Pfam" id="PF03797">
    <property type="entry name" value="Autotransporter"/>
    <property type="match status" value="1"/>
</dbReference>
<sequence length="1066" mass="107753">MRHLLFASTCLVAIATPAAAETTISTTVTGPVRTSTVKTGGLPDDILINSSGIVNGTVGGGVIIDSNHKLNNQGIIQIGNVNNVVGVDVAAGVTSDITISGKIIVDEPYTPTDADNDGDLDGPFAVGSGRFGIRTNGAMTGNILVASGATITVEGNDSAGIYLGGPLTGNFRHDGTTSVLGNNVIGVRLSDVSGKARLAGIISAKGQGAIAVHSTGNIAGAMELQGTIVATGYRSTTAPADPSKLDADDLLQGGPAVSIEGNVGKGIILAVPPKDNSPTNNDEDNDGIEDAKEGTASIISYGSAAALRVGSAGAVSIGATEGTGTGFGLIVDGSILGSGVYTGVNGNALQLGGMGGTVSIANGIGVNGTIEAKSLDRQATAVRFGAGATTPELRNAGKILASSGNHASAGATAVNVEAGANLPLLRNSGQIKASTGADGTAIAIIDNSGTLGLIENSGAITASGATATSTRNVAIDLSANGGGTTVKQTVVAAGFAAPSISGDIKFGTGNDTLDVADGKLAGNVSFGTGDNRFLLSGDAVAVGKLSFGAGSDQLTMSGTSAFDGSVDFGGGSDMLTISGTSSFTGQLTNSTGVAVAVDKGTFGVVKTANIASLDVTNGGTFAVSLSNAAGESSLLNVSGAASFAAGSKLQLNVANVAQAEGNFVVLNAGTLTGASNLAATSEMLPFLYKGTLAVSGNQVSVNISRKSGSELGLNRSERAAYNAVYEALTTDDDVGDSFLAIRNQKEFVGQIRQMLPEHAGGAFEAVTMGDRAVARMLNDPKEPYEDDGGVDVTFGQVAWGSSKSIGNTAGYEIGGWGASGTAELSTGFGRLGATLSYLWGKDDDKATDNSVTANQYSLAAHWRLRTGGLQLGARGSYSFVSFEGQRYFKAGEGDDLIERTIKGDWNGSMVSGTAFGSYELWAGSFFIRPSASVEYHRLSEDKYREKGGGSALDLAVDKRTSDELAVNGLMIAGFEWGARRPTEGYFRVELEGGRRQIVGGSLGKTTARFEDGDRFTLTPEKRDSGWVARLRGIGGGSGFRIAGELGAEEREKKVGISARASLVLGI</sequence>
<dbReference type="InterPro" id="IPR005546">
    <property type="entry name" value="Autotransporte_beta"/>
</dbReference>
<keyword evidence="2" id="KW-0732">Signal</keyword>
<evidence type="ECO:0000313" key="4">
    <source>
        <dbReference type="EMBL" id="QDP20090.1"/>
    </source>
</evidence>
<evidence type="ECO:0000256" key="1">
    <source>
        <dbReference type="SAM" id="MobiDB-lite"/>
    </source>
</evidence>
<dbReference type="KEGG" id="sxa:FMM02_09075"/>
<evidence type="ECO:0000259" key="3">
    <source>
        <dbReference type="PROSITE" id="PS51208"/>
    </source>
</evidence>
<evidence type="ECO:0000313" key="5">
    <source>
        <dbReference type="Proteomes" id="UP000321857"/>
    </source>
</evidence>
<dbReference type="RefSeq" id="WP_147494538.1">
    <property type="nucleotide sequence ID" value="NZ_CP041659.1"/>
</dbReference>
<feature type="domain" description="Autotransporter" evidence="3">
    <location>
        <begin position="783"/>
        <end position="1066"/>
    </location>
</feature>
<feature type="signal peptide" evidence="2">
    <location>
        <begin position="1"/>
        <end position="20"/>
    </location>
</feature>
<dbReference type="OrthoDB" id="7613961at2"/>
<dbReference type="AlphaFoldDB" id="A0A516IT98"/>
<dbReference type="PROSITE" id="PS51208">
    <property type="entry name" value="AUTOTRANSPORTER"/>
    <property type="match status" value="1"/>
</dbReference>
<protein>
    <submittedName>
        <fullName evidence="4">Autotransporter domain-containing protein</fullName>
    </submittedName>
</protein>
<feature type="region of interest" description="Disordered" evidence="1">
    <location>
        <begin position="270"/>
        <end position="289"/>
    </location>
</feature>
<accession>A0A516IT98</accession>
<name>A0A516IT98_9SPHN</name>
<gene>
    <name evidence="4" type="ORF">FMM02_09075</name>
</gene>
<dbReference type="EMBL" id="CP041659">
    <property type="protein sequence ID" value="QDP20090.1"/>
    <property type="molecule type" value="Genomic_DNA"/>
</dbReference>
<dbReference type="Proteomes" id="UP000321857">
    <property type="component" value="Chromosome"/>
</dbReference>
<organism evidence="4 5">
    <name type="scientific">Sphingomonas xanthus</name>
    <dbReference type="NCBI Taxonomy" id="2594473"/>
    <lineage>
        <taxon>Bacteria</taxon>
        <taxon>Pseudomonadati</taxon>
        <taxon>Pseudomonadota</taxon>
        <taxon>Alphaproteobacteria</taxon>
        <taxon>Sphingomonadales</taxon>
        <taxon>Sphingomonadaceae</taxon>
        <taxon>Sphingomonas</taxon>
    </lineage>
</organism>